<protein>
    <recommendedName>
        <fullName evidence="8">Thymidylate kinase</fullName>
        <ecNumber evidence="8">2.7.4.9</ecNumber>
    </recommendedName>
    <alternativeName>
        <fullName evidence="8">dTMP kinase</fullName>
    </alternativeName>
</protein>
<sequence>MIKNTHPGLFIAFEGLDGSGAEMQASLLRGILAKEGYRVLLTKEPTNYLIGGLIRGYLTKEWKTSPESLQLLFAADRCQHLDREVIPNLEAGKVVISDRYAFSSISFGSLDCDPLWIEKINEKFIIPDITFLVKVRPKICALRMKESHYEMELFKEEQKLIRVWKMYEKLAKKYSNFYIINGERDEMEIIQEIVDVVKKELGIGKHDRPIKLDRRKK</sequence>
<evidence type="ECO:0000256" key="6">
    <source>
        <dbReference type="ARBA" id="ARBA00022840"/>
    </source>
</evidence>
<dbReference type="EC" id="2.7.4.9" evidence="8"/>
<organism evidence="10 11">
    <name type="scientific">Candidatus Berkelbacteria bacterium RIFCSPHIGHO2_12_FULL_36_9</name>
    <dbReference type="NCBI Taxonomy" id="1797469"/>
    <lineage>
        <taxon>Bacteria</taxon>
        <taxon>Candidatus Berkelbacteria</taxon>
    </lineage>
</organism>
<dbReference type="AlphaFoldDB" id="A0A1F5EKU8"/>
<comment type="caution">
    <text evidence="10">The sequence shown here is derived from an EMBL/GenBank/DDBJ whole genome shotgun (WGS) entry which is preliminary data.</text>
</comment>
<evidence type="ECO:0000313" key="10">
    <source>
        <dbReference type="EMBL" id="OGD67854.1"/>
    </source>
</evidence>
<dbReference type="InterPro" id="IPR027417">
    <property type="entry name" value="P-loop_NTPase"/>
</dbReference>
<evidence type="ECO:0000256" key="4">
    <source>
        <dbReference type="ARBA" id="ARBA00022741"/>
    </source>
</evidence>
<dbReference type="Gene3D" id="3.40.50.300">
    <property type="entry name" value="P-loop containing nucleotide triphosphate hydrolases"/>
    <property type="match status" value="1"/>
</dbReference>
<dbReference type="GO" id="GO:0005524">
    <property type="term" value="F:ATP binding"/>
    <property type="evidence" value="ECO:0007669"/>
    <property type="project" value="UniProtKB-UniRule"/>
</dbReference>
<evidence type="ECO:0000256" key="1">
    <source>
        <dbReference type="ARBA" id="ARBA00009776"/>
    </source>
</evidence>
<keyword evidence="6 8" id="KW-0067">ATP-binding</keyword>
<dbReference type="EMBL" id="MEZV01000007">
    <property type="protein sequence ID" value="OGD67854.1"/>
    <property type="molecule type" value="Genomic_DNA"/>
</dbReference>
<evidence type="ECO:0000256" key="5">
    <source>
        <dbReference type="ARBA" id="ARBA00022777"/>
    </source>
</evidence>
<dbReference type="CDD" id="cd01672">
    <property type="entry name" value="TMPK"/>
    <property type="match status" value="1"/>
</dbReference>
<comment type="similarity">
    <text evidence="1 8">Belongs to the thymidylate kinase family.</text>
</comment>
<comment type="function">
    <text evidence="8">Phosphorylation of dTMP to form dTDP in both de novo and salvage pathways of dTTP synthesis.</text>
</comment>
<dbReference type="InterPro" id="IPR039430">
    <property type="entry name" value="Thymidylate_kin-like_dom"/>
</dbReference>
<keyword evidence="5 8" id="KW-0418">Kinase</keyword>
<dbReference type="GO" id="GO:0006227">
    <property type="term" value="P:dUDP biosynthetic process"/>
    <property type="evidence" value="ECO:0007669"/>
    <property type="project" value="TreeGrafter"/>
</dbReference>
<comment type="caution">
    <text evidence="8">Lacks conserved residue(s) required for the propagation of feature annotation.</text>
</comment>
<comment type="catalytic activity">
    <reaction evidence="7 8">
        <text>dTMP + ATP = dTDP + ADP</text>
        <dbReference type="Rhea" id="RHEA:13517"/>
        <dbReference type="ChEBI" id="CHEBI:30616"/>
        <dbReference type="ChEBI" id="CHEBI:58369"/>
        <dbReference type="ChEBI" id="CHEBI:63528"/>
        <dbReference type="ChEBI" id="CHEBI:456216"/>
        <dbReference type="EC" id="2.7.4.9"/>
    </reaction>
</comment>
<dbReference type="GO" id="GO:0004798">
    <property type="term" value="F:dTMP kinase activity"/>
    <property type="evidence" value="ECO:0007669"/>
    <property type="project" value="UniProtKB-UniRule"/>
</dbReference>
<dbReference type="STRING" id="1797469.A3F08_01160"/>
<dbReference type="GO" id="GO:0005737">
    <property type="term" value="C:cytoplasm"/>
    <property type="evidence" value="ECO:0007669"/>
    <property type="project" value="TreeGrafter"/>
</dbReference>
<dbReference type="NCBIfam" id="TIGR00041">
    <property type="entry name" value="DTMP_kinase"/>
    <property type="match status" value="1"/>
</dbReference>
<dbReference type="GO" id="GO:0006233">
    <property type="term" value="P:dTDP biosynthetic process"/>
    <property type="evidence" value="ECO:0007669"/>
    <property type="project" value="InterPro"/>
</dbReference>
<dbReference type="SUPFAM" id="SSF52540">
    <property type="entry name" value="P-loop containing nucleoside triphosphate hydrolases"/>
    <property type="match status" value="1"/>
</dbReference>
<feature type="domain" description="Thymidylate kinase-like" evidence="9">
    <location>
        <begin position="13"/>
        <end position="193"/>
    </location>
</feature>
<evidence type="ECO:0000256" key="3">
    <source>
        <dbReference type="ARBA" id="ARBA00022727"/>
    </source>
</evidence>
<keyword evidence="4 8" id="KW-0547">Nucleotide-binding</keyword>
<evidence type="ECO:0000259" key="9">
    <source>
        <dbReference type="Pfam" id="PF02223"/>
    </source>
</evidence>
<dbReference type="PANTHER" id="PTHR10344">
    <property type="entry name" value="THYMIDYLATE KINASE"/>
    <property type="match status" value="1"/>
</dbReference>
<dbReference type="PANTHER" id="PTHR10344:SF4">
    <property type="entry name" value="UMP-CMP KINASE 2, MITOCHONDRIAL"/>
    <property type="match status" value="1"/>
</dbReference>
<proteinExistence type="inferred from homology"/>
<keyword evidence="3 8" id="KW-0545">Nucleotide biosynthesis</keyword>
<keyword evidence="2 8" id="KW-0808">Transferase</keyword>
<evidence type="ECO:0000256" key="8">
    <source>
        <dbReference type="HAMAP-Rule" id="MF_00165"/>
    </source>
</evidence>
<gene>
    <name evidence="8" type="primary">tmk</name>
    <name evidence="10" type="ORF">A3F08_01160</name>
</gene>
<evidence type="ECO:0000313" key="11">
    <source>
        <dbReference type="Proteomes" id="UP000176451"/>
    </source>
</evidence>
<evidence type="ECO:0000256" key="7">
    <source>
        <dbReference type="ARBA" id="ARBA00048743"/>
    </source>
</evidence>
<dbReference type="GO" id="GO:0006235">
    <property type="term" value="P:dTTP biosynthetic process"/>
    <property type="evidence" value="ECO:0007669"/>
    <property type="project" value="UniProtKB-UniRule"/>
</dbReference>
<dbReference type="HAMAP" id="MF_00165">
    <property type="entry name" value="Thymidylate_kinase"/>
    <property type="match status" value="1"/>
</dbReference>
<dbReference type="Pfam" id="PF02223">
    <property type="entry name" value="Thymidylate_kin"/>
    <property type="match status" value="1"/>
</dbReference>
<reference evidence="10 11" key="1">
    <citation type="journal article" date="2016" name="Nat. Commun.">
        <title>Thousands of microbial genomes shed light on interconnected biogeochemical processes in an aquifer system.</title>
        <authorList>
            <person name="Anantharaman K."/>
            <person name="Brown C.T."/>
            <person name="Hug L.A."/>
            <person name="Sharon I."/>
            <person name="Castelle C.J."/>
            <person name="Probst A.J."/>
            <person name="Thomas B.C."/>
            <person name="Singh A."/>
            <person name="Wilkins M.J."/>
            <person name="Karaoz U."/>
            <person name="Brodie E.L."/>
            <person name="Williams K.H."/>
            <person name="Hubbard S.S."/>
            <person name="Banfield J.F."/>
        </authorList>
    </citation>
    <scope>NUCLEOTIDE SEQUENCE [LARGE SCALE GENOMIC DNA]</scope>
</reference>
<evidence type="ECO:0000256" key="2">
    <source>
        <dbReference type="ARBA" id="ARBA00022679"/>
    </source>
</evidence>
<name>A0A1F5EKU8_9BACT</name>
<dbReference type="Proteomes" id="UP000176451">
    <property type="component" value="Unassembled WGS sequence"/>
</dbReference>
<accession>A0A1F5EKU8</accession>
<dbReference type="InterPro" id="IPR018094">
    <property type="entry name" value="Thymidylate_kinase"/>
</dbReference>